<keyword evidence="1" id="KW-0472">Membrane</keyword>
<keyword evidence="3" id="KW-1185">Reference proteome</keyword>
<reference evidence="2 3" key="1">
    <citation type="submission" date="2019-10" db="EMBL/GenBank/DDBJ databases">
        <title>Rubrobacter sp nov SCSIO 52090 isolated from a deep-sea sediment in the South China Sea.</title>
        <authorList>
            <person name="Chen R.W."/>
        </authorList>
    </citation>
    <scope>NUCLEOTIDE SEQUENCE [LARGE SCALE GENOMIC DNA]</scope>
    <source>
        <strain evidence="2 3">SCSIO 52909</strain>
    </source>
</reference>
<evidence type="ECO:0000313" key="2">
    <source>
        <dbReference type="EMBL" id="QIN83426.1"/>
    </source>
</evidence>
<dbReference type="EMBL" id="CP045119">
    <property type="protein sequence ID" value="QIN83426.1"/>
    <property type="molecule type" value="Genomic_DNA"/>
</dbReference>
<feature type="transmembrane region" description="Helical" evidence="1">
    <location>
        <begin position="142"/>
        <end position="163"/>
    </location>
</feature>
<dbReference type="KEGG" id="rub:GBA63_12860"/>
<feature type="transmembrane region" description="Helical" evidence="1">
    <location>
        <begin position="175"/>
        <end position="192"/>
    </location>
</feature>
<sequence length="247" mass="26041">MSSRQNGRRVEQGEQGGLRPRTRRAFGCVTWLYMGMLTFLAANFFIALPFRYFGADAVYNYVPPTLAYLGTVVLVPGMVFAAVLGARTYRAPRRIAGRVGAGVGALIGWSGLFSIVWLSAALGFGERDQAFRTETFADIGGVAFYLFPPLTIAATALVVYALYSRKADDAGRRRLGLVGAGLAVVAGLGLVLSDPDPVGIVAALISAVSGALAGWVGGAGGYARAGGDDMIPPGATIRPREPRRKPR</sequence>
<feature type="transmembrane region" description="Helical" evidence="1">
    <location>
        <begin position="198"/>
        <end position="223"/>
    </location>
</feature>
<organism evidence="2 3">
    <name type="scientific">Rubrobacter tropicus</name>
    <dbReference type="NCBI Taxonomy" id="2653851"/>
    <lineage>
        <taxon>Bacteria</taxon>
        <taxon>Bacillati</taxon>
        <taxon>Actinomycetota</taxon>
        <taxon>Rubrobacteria</taxon>
        <taxon>Rubrobacterales</taxon>
        <taxon>Rubrobacteraceae</taxon>
        <taxon>Rubrobacter</taxon>
    </lineage>
</organism>
<protein>
    <submittedName>
        <fullName evidence="2">Uncharacterized protein</fullName>
    </submittedName>
</protein>
<dbReference type="AlphaFoldDB" id="A0A6G8QAC8"/>
<keyword evidence="1" id="KW-1133">Transmembrane helix</keyword>
<feature type="transmembrane region" description="Helical" evidence="1">
    <location>
        <begin position="99"/>
        <end position="122"/>
    </location>
</feature>
<feature type="transmembrane region" description="Helical" evidence="1">
    <location>
        <begin position="25"/>
        <end position="46"/>
    </location>
</feature>
<evidence type="ECO:0000313" key="3">
    <source>
        <dbReference type="Proteomes" id="UP000501452"/>
    </source>
</evidence>
<proteinExistence type="predicted"/>
<dbReference type="Proteomes" id="UP000501452">
    <property type="component" value="Chromosome"/>
</dbReference>
<keyword evidence="1" id="KW-0812">Transmembrane</keyword>
<evidence type="ECO:0000256" key="1">
    <source>
        <dbReference type="SAM" id="Phobius"/>
    </source>
</evidence>
<gene>
    <name evidence="2" type="ORF">GBA63_12860</name>
</gene>
<dbReference type="RefSeq" id="WP_166176703.1">
    <property type="nucleotide sequence ID" value="NZ_CP045119.1"/>
</dbReference>
<feature type="transmembrane region" description="Helical" evidence="1">
    <location>
        <begin position="66"/>
        <end position="87"/>
    </location>
</feature>
<accession>A0A6G8QAC8</accession>
<name>A0A6G8QAC8_9ACTN</name>